<accession>A0A317QDC2</accession>
<dbReference type="GO" id="GO:0005737">
    <property type="term" value="C:cytoplasm"/>
    <property type="evidence" value="ECO:0007669"/>
    <property type="project" value="TreeGrafter"/>
</dbReference>
<dbReference type="EMBL" id="QGTT01000001">
    <property type="protein sequence ID" value="PWW16165.1"/>
    <property type="molecule type" value="Genomic_DNA"/>
</dbReference>
<gene>
    <name evidence="2" type="ORF">DET45_101271</name>
</gene>
<feature type="domain" description="NAD-dependent epimerase/dehydratase" evidence="1">
    <location>
        <begin position="12"/>
        <end position="177"/>
    </location>
</feature>
<dbReference type="OrthoDB" id="9808276at2"/>
<dbReference type="CDD" id="cd05266">
    <property type="entry name" value="SDR_a4"/>
    <property type="match status" value="1"/>
</dbReference>
<protein>
    <submittedName>
        <fullName evidence="2">Nucleoside-diphosphate-sugar epimerase</fullName>
    </submittedName>
</protein>
<comment type="caution">
    <text evidence="2">The sequence shown here is derived from an EMBL/GenBank/DDBJ whole genome shotgun (WGS) entry which is preliminary data.</text>
</comment>
<proteinExistence type="predicted"/>
<dbReference type="AlphaFoldDB" id="A0A317QDC2"/>
<evidence type="ECO:0000313" key="2">
    <source>
        <dbReference type="EMBL" id="PWW16165.1"/>
    </source>
</evidence>
<dbReference type="SUPFAM" id="SSF51735">
    <property type="entry name" value="NAD(P)-binding Rossmann-fold domains"/>
    <property type="match status" value="1"/>
</dbReference>
<organism evidence="2 3">
    <name type="scientific">Pseudidiomarina maritima</name>
    <dbReference type="NCBI Taxonomy" id="519453"/>
    <lineage>
        <taxon>Bacteria</taxon>
        <taxon>Pseudomonadati</taxon>
        <taxon>Pseudomonadota</taxon>
        <taxon>Gammaproteobacteria</taxon>
        <taxon>Alteromonadales</taxon>
        <taxon>Idiomarinaceae</taxon>
        <taxon>Pseudidiomarina</taxon>
    </lineage>
</organism>
<dbReference type="InterPro" id="IPR051783">
    <property type="entry name" value="NAD(P)-dependent_oxidoreduct"/>
</dbReference>
<reference evidence="2 3" key="1">
    <citation type="submission" date="2018-05" db="EMBL/GenBank/DDBJ databases">
        <title>Freshwater and sediment microbial communities from various areas in North America, analyzing microbe dynamics in response to fracking.</title>
        <authorList>
            <person name="Lamendella R."/>
        </authorList>
    </citation>
    <scope>NUCLEOTIDE SEQUENCE [LARGE SCALE GENOMIC DNA]</scope>
    <source>
        <strain evidence="2 3">125B1</strain>
    </source>
</reference>
<dbReference type="InterPro" id="IPR036291">
    <property type="entry name" value="NAD(P)-bd_dom_sf"/>
</dbReference>
<dbReference type="PANTHER" id="PTHR48079:SF6">
    <property type="entry name" value="NAD(P)-BINDING DOMAIN-CONTAINING PROTEIN-RELATED"/>
    <property type="match status" value="1"/>
</dbReference>
<dbReference type="Gene3D" id="3.40.50.720">
    <property type="entry name" value="NAD(P)-binding Rossmann-like Domain"/>
    <property type="match status" value="1"/>
</dbReference>
<sequence>MKPRLLWIGYGDIAQRTAPLLVKQGWQVVGVCRQPERKTAPAGVELVAASANNETELKALFDEPVAAVVITLTPNDYSRDGYHQAYVVPCRHLQQVFNQLAEPPRVLYVSSTGVYGQTHGEWVDEESATEPTSDSGEMLLQAERVIQGSAATVSVLRCSGIYGPGRERLRQQIQAGTAVISPTWTNRIHSDDVAGFIGHLLAHPEHCEDVYLVTDSQPLLQQDAYARIAAQLGVAITELPRSDKVGARGSKRLSNQRLLATGYQLLHPELASTSER</sequence>
<name>A0A317QDC2_9GAMM</name>
<dbReference type="Pfam" id="PF01370">
    <property type="entry name" value="Epimerase"/>
    <property type="match status" value="1"/>
</dbReference>
<dbReference type="InterPro" id="IPR001509">
    <property type="entry name" value="Epimerase_deHydtase"/>
</dbReference>
<dbReference type="PANTHER" id="PTHR48079">
    <property type="entry name" value="PROTEIN YEEZ"/>
    <property type="match status" value="1"/>
</dbReference>
<dbReference type="Proteomes" id="UP000246964">
    <property type="component" value="Unassembled WGS sequence"/>
</dbReference>
<dbReference type="RefSeq" id="WP_110074904.1">
    <property type="nucleotide sequence ID" value="NZ_QGTT01000001.1"/>
</dbReference>
<keyword evidence="3" id="KW-1185">Reference proteome</keyword>
<dbReference type="GO" id="GO:0004029">
    <property type="term" value="F:aldehyde dehydrogenase (NAD+) activity"/>
    <property type="evidence" value="ECO:0007669"/>
    <property type="project" value="TreeGrafter"/>
</dbReference>
<evidence type="ECO:0000313" key="3">
    <source>
        <dbReference type="Proteomes" id="UP000246964"/>
    </source>
</evidence>
<evidence type="ECO:0000259" key="1">
    <source>
        <dbReference type="Pfam" id="PF01370"/>
    </source>
</evidence>